<protein>
    <recommendedName>
        <fullName evidence="4">Permease</fullName>
    </recommendedName>
</protein>
<evidence type="ECO:0000313" key="3">
    <source>
        <dbReference type="Proteomes" id="UP000075502"/>
    </source>
</evidence>
<evidence type="ECO:0000256" key="1">
    <source>
        <dbReference type="SAM" id="Phobius"/>
    </source>
</evidence>
<accession>A0A150TEK1</accession>
<keyword evidence="1" id="KW-0812">Transmembrane</keyword>
<dbReference type="Pfam" id="PF06149">
    <property type="entry name" value="DUF969"/>
    <property type="match status" value="1"/>
</dbReference>
<feature type="transmembrane region" description="Helical" evidence="1">
    <location>
        <begin position="156"/>
        <end position="178"/>
    </location>
</feature>
<dbReference type="Proteomes" id="UP000075502">
    <property type="component" value="Unassembled WGS sequence"/>
</dbReference>
<evidence type="ECO:0000313" key="2">
    <source>
        <dbReference type="EMBL" id="KYG03103.1"/>
    </source>
</evidence>
<keyword evidence="1" id="KW-1133">Transmembrane helix</keyword>
<feature type="transmembrane region" description="Helical" evidence="1">
    <location>
        <begin position="55"/>
        <end position="74"/>
    </location>
</feature>
<feature type="transmembrane region" description="Helical" evidence="1">
    <location>
        <begin position="190"/>
        <end position="212"/>
    </location>
</feature>
<dbReference type="EMBL" id="JEME01002802">
    <property type="protein sequence ID" value="KYG03103.1"/>
    <property type="molecule type" value="Genomic_DNA"/>
</dbReference>
<gene>
    <name evidence="2" type="ORF">BE21_53310</name>
</gene>
<reference evidence="2 3" key="1">
    <citation type="submission" date="2014-02" db="EMBL/GenBank/DDBJ databases">
        <title>The small core and large imbalanced accessory genome model reveals a collaborative survival strategy of Sorangium cellulosum strains in nature.</title>
        <authorList>
            <person name="Han K."/>
            <person name="Peng R."/>
            <person name="Blom J."/>
            <person name="Li Y.-Z."/>
        </authorList>
    </citation>
    <scope>NUCLEOTIDE SEQUENCE [LARGE SCALE GENOMIC DNA]</scope>
    <source>
        <strain evidence="2 3">So0007-03</strain>
    </source>
</reference>
<organism evidence="2 3">
    <name type="scientific">Sorangium cellulosum</name>
    <name type="common">Polyangium cellulosum</name>
    <dbReference type="NCBI Taxonomy" id="56"/>
    <lineage>
        <taxon>Bacteria</taxon>
        <taxon>Pseudomonadati</taxon>
        <taxon>Myxococcota</taxon>
        <taxon>Polyangia</taxon>
        <taxon>Polyangiales</taxon>
        <taxon>Polyangiaceae</taxon>
        <taxon>Sorangium</taxon>
    </lineage>
</organism>
<evidence type="ECO:0008006" key="4">
    <source>
        <dbReference type="Google" id="ProtNLM"/>
    </source>
</evidence>
<name>A0A150TEK1_SORCE</name>
<keyword evidence="1" id="KW-0472">Membrane</keyword>
<sequence>MLTLLGVAVVVVGFVVRIHPLLVVAAAAVVTGLSAGMSLVQGISALGKAFNDNRYVSLVWLVLPVIGLLERSGLQERARALVSRVKTATTGRLLLAYFMIRQLSAALGLTSLGGHAQMVRPLIAPMAEAAAENRHGPLPDAARFRIRAAAAAADNVALFFGEDIFLAIASILLIKGFLEQNGILVEPLQLSVWAIPTAILALLVHGTRLLLLDRRLRRELARAGGGGARA</sequence>
<proteinExistence type="predicted"/>
<dbReference type="InterPro" id="IPR010374">
    <property type="entry name" value="DUF969"/>
</dbReference>
<dbReference type="AlphaFoldDB" id="A0A150TEK1"/>
<comment type="caution">
    <text evidence="2">The sequence shown here is derived from an EMBL/GenBank/DDBJ whole genome shotgun (WGS) entry which is preliminary data.</text>
</comment>